<protein>
    <recommendedName>
        <fullName evidence="5">PilY1 beta-propeller domain-containing protein</fullName>
    </recommendedName>
</protein>
<evidence type="ECO:0000256" key="2">
    <source>
        <dbReference type="ARBA" id="ARBA00022837"/>
    </source>
</evidence>
<dbReference type="Gene3D" id="3.40.50.410">
    <property type="entry name" value="von Willebrand factor, type A domain"/>
    <property type="match status" value="1"/>
</dbReference>
<dbReference type="EMBL" id="CP020373">
    <property type="protein sequence ID" value="AZQ09609.1"/>
    <property type="molecule type" value="Genomic_DNA"/>
</dbReference>
<evidence type="ECO:0000313" key="7">
    <source>
        <dbReference type="Proteomes" id="UP000278437"/>
    </source>
</evidence>
<feature type="compositionally biased region" description="Polar residues" evidence="3">
    <location>
        <begin position="182"/>
        <end position="195"/>
    </location>
</feature>
<evidence type="ECO:0000256" key="3">
    <source>
        <dbReference type="SAM" id="MobiDB-lite"/>
    </source>
</evidence>
<name>A0ABN5TQH5_9GAMM</name>
<evidence type="ECO:0000256" key="1">
    <source>
        <dbReference type="ARBA" id="ARBA00022723"/>
    </source>
</evidence>
<feature type="chain" id="PRO_5045116499" description="PilY1 beta-propeller domain-containing protein" evidence="4">
    <location>
        <begin position="23"/>
        <end position="1181"/>
    </location>
</feature>
<evidence type="ECO:0000256" key="4">
    <source>
        <dbReference type="SAM" id="SignalP"/>
    </source>
</evidence>
<dbReference type="InterPro" id="IPR008707">
    <property type="entry name" value="B-propeller_PilY1"/>
</dbReference>
<proteinExistence type="predicted"/>
<feature type="signal peptide" evidence="4">
    <location>
        <begin position="1"/>
        <end position="22"/>
    </location>
</feature>
<keyword evidence="1" id="KW-0479">Metal-binding</keyword>
<dbReference type="RefSeq" id="WP_126166059.1">
    <property type="nucleotide sequence ID" value="NZ_CP020373.1"/>
</dbReference>
<evidence type="ECO:0000259" key="5">
    <source>
        <dbReference type="Pfam" id="PF05567"/>
    </source>
</evidence>
<dbReference type="Pfam" id="PF05567">
    <property type="entry name" value="T4P_PilY1"/>
    <property type="match status" value="1"/>
</dbReference>
<dbReference type="InterPro" id="IPR036465">
    <property type="entry name" value="vWFA_dom_sf"/>
</dbReference>
<organism evidence="6 7">
    <name type="scientific">Shewanella khirikhana</name>
    <dbReference type="NCBI Taxonomy" id="1965282"/>
    <lineage>
        <taxon>Bacteria</taxon>
        <taxon>Pseudomonadati</taxon>
        <taxon>Pseudomonadota</taxon>
        <taxon>Gammaproteobacteria</taxon>
        <taxon>Alteromonadales</taxon>
        <taxon>Shewanellaceae</taxon>
        <taxon>Shewanella</taxon>
    </lineage>
</organism>
<keyword evidence="7" id="KW-1185">Reference proteome</keyword>
<feature type="region of interest" description="Disordered" evidence="3">
    <location>
        <begin position="182"/>
        <end position="216"/>
    </location>
</feature>
<accession>A0ABN5TQH5</accession>
<evidence type="ECO:0000313" key="6">
    <source>
        <dbReference type="EMBL" id="AZQ09609.1"/>
    </source>
</evidence>
<keyword evidence="4" id="KW-0732">Signal</keyword>
<reference evidence="7" key="1">
    <citation type="submission" date="2017-03" db="EMBL/GenBank/DDBJ databases">
        <title>Full genome sequence of a non-lethal Shewanella isolate that potentiates virulence of Vibio parahaemolyticus causing acute hepatopancreatic necrosis disease (AHPND) in shrimp.</title>
        <authorList>
            <person name="Prachumwat A."/>
            <person name="Sritunyalucksana K."/>
        </authorList>
    </citation>
    <scope>NUCLEOTIDE SEQUENCE [LARGE SCALE GENOMIC DNA]</scope>
    <source>
        <strain evidence="7">TH2012</strain>
    </source>
</reference>
<gene>
    <name evidence="6" type="ORF">STH12_00458</name>
</gene>
<keyword evidence="2" id="KW-0106">Calcium</keyword>
<feature type="domain" description="PilY1 beta-propeller" evidence="5">
    <location>
        <begin position="704"/>
        <end position="933"/>
    </location>
</feature>
<dbReference type="Proteomes" id="UP000278437">
    <property type="component" value="Chromosome"/>
</dbReference>
<sequence length="1181" mass="127741">MFRKTIVGVAAALTVMSGVSFGDDTELYLIESNVRVGKRPQVLFVFDNSGSMSTEDQNSSSSYCSPAEATAGTCTLDPNFVEFAESYSGYINDNAIYWNSGGIDGSSTMPTPENPTDSRRFFHENNNCNGAKKALASRGRYTGYMWERNKTGNTYAWEDLKENEGLNKNDIFDCWQDWNESDPSNPGSTYSTDGYPQNGAKDGYVSDRPATSPPLGRPVTLYTPHYLVWYKWATTTTDGQNSGGTGTRLEVAKEAMQDALENLSIPIDAGLAIFNLNYPEDGNADGGRIVYPIQEMTSSNVNSLVTLINSTPAQTNTPLCETLYEAYQYFSGGPVTYGNKDANGKGWYKIDGYQVNTPPSILSEGNYTTPFKKCPDVGYVIYITDGAPTLDNHADTSISTLIGNAKVKADYSTVSYYDSYLDEEKESYFPALAAYMFNNDLVSGPVDSKGNDNKQSVRLFTIGFSAGADAAAELLEEAAFRGGNPRNDSGVSKGYYRAATGLDLAAALEDALKTILAVDSSFTSPSIASNNFDKTQTYNSAYYAMFLPGSGPRWSGNLKKLKVTASGELVAPGPTANAIDEAGNISSTTCTYWNSCASSAPDGNRVNSGGVLPKLRAKLKSRKILTNVGGLTDIDNVAESTMYSLLGSPAAESEAVAVQTHLDWLYGVDVDNDDNDFDADGKPIVTDAREDIMGDPLHSKPLAINFGESTSSLDVRVLVGTNQGLLHMFKDSDTGSNDYSVGTVDESWAFIPAELIDNLPALRQNEATGTHNVYGLDSSPVAYTKTDASGKVIEAWVYIGMRRGGSSYYALNITSPDSPVLGWVINPSSDGFTNLGQTWSEPVVTTVPGVDGPVLIFGGGYGDSSAGKGKGVYIVEALTGKKIHHFVHDDMDAIPNKVAVLDSNNDGATDRIYATDISGNVWRMDLANKVPGDWTTFKFASIGSTSPNNRMFFAEPTVAQTQFTNLHSESGVLSYQTIPYDAVTVGSGNRTHPLDATTVDMFYVFQDRNVVSKHFSDTDTPAALTIADLYDVSSNPPSSEADNVTFGTKRGWYYDFNMAGEKTLSASLIFDGKVYFTSFIPPTDQTVDLDAGICGFSGQGRLYVFDLHKGTRTYSQVYYELGERVPDTPQIVIPEPKEGEEPQAYIIGVGKGEQDENGQYKGTINIGTGLDTNKIYFHVDE</sequence>
<dbReference type="SUPFAM" id="SSF53300">
    <property type="entry name" value="vWA-like"/>
    <property type="match status" value="1"/>
</dbReference>